<accession>A0A6C0K349</accession>
<sequence>MTMAMRYTLQDFNDITFNGFDIALPEETLLIITELSQQVGSPTYIKTPTFQKRENILKVVPDALGDFKKKKRGKPNEILNDADWETIRTFQTTKIEQKVGIDAQIDLLRFWLNKMTDKTFAEACDNIMEILNQLIQEGTTGVDMIRIGNAIFEIASNNRLFSKLYAELYCKLINNFEVMKDIFKENLETFMGLFNNIEYVDPEKDYDKFCKVNLDNERRKALSLFFVNLTTNKIISETQLQCMTCGLLKMLVEFIKEDNKKNEVDEITENISILFSYNKQLFETCDEVFDGDKFVATIEKLANCKAKTYPSLSSKAIFKFMDLIEM</sequence>
<evidence type="ECO:0008006" key="2">
    <source>
        <dbReference type="Google" id="ProtNLM"/>
    </source>
</evidence>
<reference evidence="1" key="1">
    <citation type="journal article" date="2020" name="Nature">
        <title>Giant virus diversity and host interactions through global metagenomics.</title>
        <authorList>
            <person name="Schulz F."/>
            <person name="Roux S."/>
            <person name="Paez-Espino D."/>
            <person name="Jungbluth S."/>
            <person name="Walsh D.A."/>
            <person name="Denef V.J."/>
            <person name="McMahon K.D."/>
            <person name="Konstantinidis K.T."/>
            <person name="Eloe-Fadrosh E.A."/>
            <person name="Kyrpides N.C."/>
            <person name="Woyke T."/>
        </authorList>
    </citation>
    <scope>NUCLEOTIDE SEQUENCE</scope>
    <source>
        <strain evidence="1">GVMAG-S-1101165-83</strain>
    </source>
</reference>
<dbReference type="AlphaFoldDB" id="A0A6C0K349"/>
<organism evidence="1">
    <name type="scientific">viral metagenome</name>
    <dbReference type="NCBI Taxonomy" id="1070528"/>
    <lineage>
        <taxon>unclassified sequences</taxon>
        <taxon>metagenomes</taxon>
        <taxon>organismal metagenomes</taxon>
    </lineage>
</organism>
<dbReference type="EMBL" id="MN740769">
    <property type="protein sequence ID" value="QHU10484.1"/>
    <property type="molecule type" value="Genomic_DNA"/>
</dbReference>
<proteinExistence type="predicted"/>
<name>A0A6C0K349_9ZZZZ</name>
<evidence type="ECO:0000313" key="1">
    <source>
        <dbReference type="EMBL" id="QHU10484.1"/>
    </source>
</evidence>
<protein>
    <recommendedName>
        <fullName evidence="2">MIF4G domain-containing protein</fullName>
    </recommendedName>
</protein>
<dbReference type="Gene3D" id="1.25.40.180">
    <property type="match status" value="1"/>
</dbReference>